<dbReference type="AlphaFoldDB" id="A0A1G2DAT6"/>
<evidence type="ECO:0000313" key="2">
    <source>
        <dbReference type="EMBL" id="OGZ10734.1"/>
    </source>
</evidence>
<evidence type="ECO:0008006" key="4">
    <source>
        <dbReference type="Google" id="ProtNLM"/>
    </source>
</evidence>
<accession>A0A1G2DAT6</accession>
<dbReference type="InterPro" id="IPR045584">
    <property type="entry name" value="Pilin-like"/>
</dbReference>
<dbReference type="Gene3D" id="3.30.700.10">
    <property type="entry name" value="Glycoprotein, Type 4 Pilin"/>
    <property type="match status" value="1"/>
</dbReference>
<gene>
    <name evidence="2" type="ORF">A3D65_01700</name>
</gene>
<dbReference type="EMBL" id="MHLL01000003">
    <property type="protein sequence ID" value="OGZ10734.1"/>
    <property type="molecule type" value="Genomic_DNA"/>
</dbReference>
<protein>
    <recommendedName>
        <fullName evidence="4">General secretion pathway GspH domain-containing protein</fullName>
    </recommendedName>
</protein>
<sequence>MGFTLIEILVVVALLTIVSGLGLIVGMDSYRGYLFRTDRDTLVSLLERARGQAVNNMCIGASCTNGRPHGVFIDMAGSRYLLFQGATYATRDSAADEVIVASSAIYRSGLSEVVFEQLSGNANPQGDIVLSGVVGAVSTTSINAAGRISWTQ</sequence>
<dbReference type="STRING" id="1798661.A3D65_01700"/>
<organism evidence="2 3">
    <name type="scientific">Candidatus Lloydbacteria bacterium RIFCSPHIGHO2_02_FULL_50_13</name>
    <dbReference type="NCBI Taxonomy" id="1798661"/>
    <lineage>
        <taxon>Bacteria</taxon>
        <taxon>Candidatus Lloydiibacteriota</taxon>
    </lineage>
</organism>
<name>A0A1G2DAT6_9BACT</name>
<reference evidence="2 3" key="1">
    <citation type="journal article" date="2016" name="Nat. Commun.">
        <title>Thousands of microbial genomes shed light on interconnected biogeochemical processes in an aquifer system.</title>
        <authorList>
            <person name="Anantharaman K."/>
            <person name="Brown C.T."/>
            <person name="Hug L.A."/>
            <person name="Sharon I."/>
            <person name="Castelle C.J."/>
            <person name="Probst A.J."/>
            <person name="Thomas B.C."/>
            <person name="Singh A."/>
            <person name="Wilkins M.J."/>
            <person name="Karaoz U."/>
            <person name="Brodie E.L."/>
            <person name="Williams K.H."/>
            <person name="Hubbard S.S."/>
            <person name="Banfield J.F."/>
        </authorList>
    </citation>
    <scope>NUCLEOTIDE SEQUENCE [LARGE SCALE GENOMIC DNA]</scope>
</reference>
<dbReference type="Proteomes" id="UP000177996">
    <property type="component" value="Unassembled WGS sequence"/>
</dbReference>
<dbReference type="InterPro" id="IPR012902">
    <property type="entry name" value="N_methyl_site"/>
</dbReference>
<evidence type="ECO:0000256" key="1">
    <source>
        <dbReference type="SAM" id="Phobius"/>
    </source>
</evidence>
<dbReference type="SUPFAM" id="SSF54523">
    <property type="entry name" value="Pili subunits"/>
    <property type="match status" value="1"/>
</dbReference>
<keyword evidence="1" id="KW-0472">Membrane</keyword>
<keyword evidence="1" id="KW-0812">Transmembrane</keyword>
<evidence type="ECO:0000313" key="3">
    <source>
        <dbReference type="Proteomes" id="UP000177996"/>
    </source>
</evidence>
<comment type="caution">
    <text evidence="2">The sequence shown here is derived from an EMBL/GenBank/DDBJ whole genome shotgun (WGS) entry which is preliminary data.</text>
</comment>
<proteinExistence type="predicted"/>
<keyword evidence="1" id="KW-1133">Transmembrane helix</keyword>
<dbReference type="NCBIfam" id="TIGR02532">
    <property type="entry name" value="IV_pilin_GFxxxE"/>
    <property type="match status" value="1"/>
</dbReference>
<feature type="transmembrane region" description="Helical" evidence="1">
    <location>
        <begin position="6"/>
        <end position="26"/>
    </location>
</feature>